<dbReference type="AlphaFoldDB" id="A0A6G7Y9R5"/>
<evidence type="ECO:0000313" key="4">
    <source>
        <dbReference type="Proteomes" id="UP000501058"/>
    </source>
</evidence>
<dbReference type="EMBL" id="CP049865">
    <property type="protein sequence ID" value="QIK73388.1"/>
    <property type="molecule type" value="Genomic_DNA"/>
</dbReference>
<name>A0A6G7Y9R5_9ACTN</name>
<evidence type="ECO:0000313" key="3">
    <source>
        <dbReference type="EMBL" id="QIK73388.1"/>
    </source>
</evidence>
<dbReference type="KEGG" id="prv:G7070_15365"/>
<proteinExistence type="predicted"/>
<organism evidence="3 4">
    <name type="scientific">Propioniciclava coleopterorum</name>
    <dbReference type="NCBI Taxonomy" id="2714937"/>
    <lineage>
        <taxon>Bacteria</taxon>
        <taxon>Bacillati</taxon>
        <taxon>Actinomycetota</taxon>
        <taxon>Actinomycetes</taxon>
        <taxon>Propionibacteriales</taxon>
        <taxon>Propionibacteriaceae</taxon>
        <taxon>Propioniciclava</taxon>
    </lineage>
</organism>
<protein>
    <submittedName>
        <fullName evidence="3">Uncharacterized protein</fullName>
    </submittedName>
</protein>
<dbReference type="Proteomes" id="UP000501058">
    <property type="component" value="Chromosome"/>
</dbReference>
<keyword evidence="2" id="KW-0812">Transmembrane</keyword>
<evidence type="ECO:0000256" key="1">
    <source>
        <dbReference type="SAM" id="MobiDB-lite"/>
    </source>
</evidence>
<keyword evidence="2" id="KW-1133">Transmembrane helix</keyword>
<sequence>MTALLLDYPTTARVRVRPSREHAGVPVAPHRTAPHRSTGPTQRRWSVAQGSSARPAVAPAVASGRLYWTPRGLAVMIALVAIVAVTMVATIVGSFLAVSDAPLVTPAPQAALAQPAAAGLVG</sequence>
<evidence type="ECO:0000256" key="2">
    <source>
        <dbReference type="SAM" id="Phobius"/>
    </source>
</evidence>
<feature type="transmembrane region" description="Helical" evidence="2">
    <location>
        <begin position="73"/>
        <end position="98"/>
    </location>
</feature>
<gene>
    <name evidence="3" type="ORF">G7070_15365</name>
</gene>
<dbReference type="RefSeq" id="WP_166234457.1">
    <property type="nucleotide sequence ID" value="NZ_CP049865.1"/>
</dbReference>
<reference evidence="3 4" key="1">
    <citation type="submission" date="2020-03" db="EMBL/GenBank/DDBJ databases">
        <title>Propioniciclava sp. nov., isolated from Hydrophilus acuminatus.</title>
        <authorList>
            <person name="Hyun D.-W."/>
            <person name="Bae J.-W."/>
        </authorList>
    </citation>
    <scope>NUCLEOTIDE SEQUENCE [LARGE SCALE GENOMIC DNA]</scope>
    <source>
        <strain evidence="3 4">HDW11</strain>
    </source>
</reference>
<accession>A0A6G7Y9R5</accession>
<keyword evidence="4" id="KW-1185">Reference proteome</keyword>
<feature type="region of interest" description="Disordered" evidence="1">
    <location>
        <begin position="19"/>
        <end position="42"/>
    </location>
</feature>
<keyword evidence="2" id="KW-0472">Membrane</keyword>